<gene>
    <name evidence="2" type="ORF">FC871_10905</name>
</gene>
<dbReference type="InterPro" id="IPR038109">
    <property type="entry name" value="DNA_bind_recomb_sf"/>
</dbReference>
<proteinExistence type="predicted"/>
<organism evidence="2 3">
    <name type="scientific">Clostridium botulinum</name>
    <dbReference type="NCBI Taxonomy" id="1491"/>
    <lineage>
        <taxon>Bacteria</taxon>
        <taxon>Bacillati</taxon>
        <taxon>Bacillota</taxon>
        <taxon>Clostridia</taxon>
        <taxon>Eubacteriales</taxon>
        <taxon>Clostridiaceae</taxon>
        <taxon>Clostridium</taxon>
    </lineage>
</organism>
<dbReference type="InterPro" id="IPR011109">
    <property type="entry name" value="DNA_bind_recombinase_dom"/>
</dbReference>
<dbReference type="Pfam" id="PF07508">
    <property type="entry name" value="Recombinase"/>
    <property type="match status" value="1"/>
</dbReference>
<dbReference type="GO" id="GO:0000150">
    <property type="term" value="F:DNA strand exchange activity"/>
    <property type="evidence" value="ECO:0007669"/>
    <property type="project" value="InterPro"/>
</dbReference>
<dbReference type="EMBL" id="SWQE01000005">
    <property type="protein sequence ID" value="NFJ08971.1"/>
    <property type="molecule type" value="Genomic_DNA"/>
</dbReference>
<dbReference type="Proteomes" id="UP000480039">
    <property type="component" value="Unassembled WGS sequence"/>
</dbReference>
<name>A0A846J6Z1_CLOBO</name>
<sequence>MQGRSETVSVTTNKRNQKDKEEYIIVRDTHEAIITRTDFKAVQQLINSRKKLDHSKIFTCLLIFYFVQIVDMVCTF</sequence>
<comment type="caution">
    <text evidence="2">The sequence shown here is derived from an EMBL/GenBank/DDBJ whole genome shotgun (WGS) entry which is preliminary data.</text>
</comment>
<dbReference type="GO" id="GO:0003677">
    <property type="term" value="F:DNA binding"/>
    <property type="evidence" value="ECO:0007669"/>
    <property type="project" value="InterPro"/>
</dbReference>
<evidence type="ECO:0000313" key="3">
    <source>
        <dbReference type="Proteomes" id="UP000480039"/>
    </source>
</evidence>
<reference evidence="2 3" key="1">
    <citation type="submission" date="2019-04" db="EMBL/GenBank/DDBJ databases">
        <title>Genome sequencing of Clostridium botulinum Groups I-IV and Clostridium butyricum.</title>
        <authorList>
            <person name="Brunt J."/>
            <person name="Van Vliet A.H.M."/>
            <person name="Stringer S.C."/>
            <person name="Carter A.T."/>
            <person name="Peck M.W."/>
        </authorList>
    </citation>
    <scope>NUCLEOTIDE SEQUENCE [LARGE SCALE GENOMIC DNA]</scope>
    <source>
        <strain evidence="2 3">Colworth BL30</strain>
    </source>
</reference>
<dbReference type="Gene3D" id="3.90.1750.20">
    <property type="entry name" value="Putative Large Serine Recombinase, Chain B, Domain 2"/>
    <property type="match status" value="1"/>
</dbReference>
<protein>
    <recommendedName>
        <fullName evidence="1">Recombinase domain-containing protein</fullName>
    </recommendedName>
</protein>
<evidence type="ECO:0000313" key="2">
    <source>
        <dbReference type="EMBL" id="NFJ08971.1"/>
    </source>
</evidence>
<feature type="domain" description="Recombinase" evidence="1">
    <location>
        <begin position="11"/>
        <end position="48"/>
    </location>
</feature>
<dbReference type="AlphaFoldDB" id="A0A846J6Z1"/>
<evidence type="ECO:0000259" key="1">
    <source>
        <dbReference type="Pfam" id="PF07508"/>
    </source>
</evidence>
<accession>A0A846J6Z1</accession>